<dbReference type="Gene3D" id="2.60.40.1180">
    <property type="entry name" value="Golgi alpha-mannosidase II"/>
    <property type="match status" value="1"/>
</dbReference>
<dbReference type="Proteomes" id="UP000050741">
    <property type="component" value="Unassembled WGS sequence"/>
</dbReference>
<comment type="catalytic activity">
    <reaction evidence="1">
        <text>a beta-D-glucosyl-(1&lt;-&gt;1')-N-acylsphing-4-enine + H2O = an N-acylsphing-4-enine + D-glucose</text>
        <dbReference type="Rhea" id="RHEA:13269"/>
        <dbReference type="ChEBI" id="CHEBI:4167"/>
        <dbReference type="ChEBI" id="CHEBI:15377"/>
        <dbReference type="ChEBI" id="CHEBI:22801"/>
        <dbReference type="ChEBI" id="CHEBI:52639"/>
        <dbReference type="EC" id="3.2.1.45"/>
    </reaction>
    <physiologicalReaction direction="left-to-right" evidence="1">
        <dbReference type="Rhea" id="RHEA:13270"/>
    </physiologicalReaction>
</comment>
<dbReference type="Gene3D" id="3.20.20.80">
    <property type="entry name" value="Glycosidases"/>
    <property type="match status" value="2"/>
</dbReference>
<reference evidence="9" key="1">
    <citation type="submission" date="2014-05" db="EMBL/GenBank/DDBJ databases">
        <title>The genome and life-stage specific transcriptomes of Globodera pallida elucidate key aspects of plant parasitism by a cyst nematode.</title>
        <authorList>
            <person name="Cotton J.A."/>
            <person name="Lilley C.J."/>
            <person name="Jones L.M."/>
            <person name="Kikuchi T."/>
            <person name="Reid A.J."/>
            <person name="Thorpe P."/>
            <person name="Tsai I.J."/>
            <person name="Beasley H."/>
            <person name="Blok V."/>
            <person name="Cock P.J.A."/>
            <person name="Van den Akker S.E."/>
            <person name="Holroyd N."/>
            <person name="Hunt M."/>
            <person name="Mantelin S."/>
            <person name="Naghra H."/>
            <person name="Pain A."/>
            <person name="Palomares-Rius J.E."/>
            <person name="Zarowiecki M."/>
            <person name="Berriman M."/>
            <person name="Jones J.T."/>
            <person name="Urwin P.E."/>
        </authorList>
    </citation>
    <scope>NUCLEOTIDE SEQUENCE [LARGE SCALE GENOMIC DNA]</scope>
    <source>
        <strain evidence="9">Lindley</strain>
    </source>
</reference>
<dbReference type="AlphaFoldDB" id="A0A183BU40"/>
<evidence type="ECO:0000259" key="7">
    <source>
        <dbReference type="Pfam" id="PF02055"/>
    </source>
</evidence>
<feature type="domain" description="Glycosyl hydrolase family 30 TIM-barrel" evidence="7">
    <location>
        <begin position="264"/>
        <end position="289"/>
    </location>
</feature>
<sequence length="371" mass="41568">MKANGNEFEMIGMPLTEPVPKRFRTLAFRFQSFRGSGTGTAIPDPEPGHQFSITKFDQDSFVCVCSAEHCDSPEAIGDLNDSHKLVYYVSDPAEKRLARFELAPTVNMFVLGCIRIPEHFWFLYLGAEIPDFFGLRLHSSCVRVCGKMCRREAAAATAKGIVEVRVDASQKRQTIFGFGGAFTDAVGISLNALSEQNRIGYTIGRVPIASCDFSTHAYSYLDTPNDFDLTTFAFHIFMRSKSWLARTYDCMRRHGHLAPLSFLIIVNASADEFYKQPMFYAMAHFSRFVPRDSVVISSTLFSADGAKLEENVEHIAFQTPNGLRVLVLINPDQSLRNISVFDEVEGRRWTVPLGGDSIVTAVWKPKKALKE</sequence>
<dbReference type="GO" id="GO:0006680">
    <property type="term" value="P:glucosylceramide catabolic process"/>
    <property type="evidence" value="ECO:0007669"/>
    <property type="project" value="TreeGrafter"/>
</dbReference>
<evidence type="ECO:0000259" key="8">
    <source>
        <dbReference type="Pfam" id="PF17189"/>
    </source>
</evidence>
<dbReference type="InterPro" id="IPR017853">
    <property type="entry name" value="GH"/>
</dbReference>
<dbReference type="PANTHER" id="PTHR11069:SF23">
    <property type="entry name" value="LYSOSOMAL ACID GLUCOSYLCERAMIDASE"/>
    <property type="match status" value="1"/>
</dbReference>
<protein>
    <recommendedName>
        <fullName evidence="3 6">Glucosylceramidase</fullName>
        <ecNumber evidence="3 6">3.2.1.45</ecNumber>
    </recommendedName>
</protein>
<feature type="domain" description="Glycosyl hydrolase family 30 TIM-barrel" evidence="7">
    <location>
        <begin position="176"/>
        <end position="234"/>
    </location>
</feature>
<evidence type="ECO:0000256" key="3">
    <source>
        <dbReference type="ARBA" id="ARBA00012658"/>
    </source>
</evidence>
<proteinExistence type="inferred from homology"/>
<feature type="domain" description="Glycosyl hydrolase family 30 beta sandwich" evidence="8">
    <location>
        <begin position="293"/>
        <end position="360"/>
    </location>
</feature>
<dbReference type="EC" id="3.2.1.45" evidence="3 6"/>
<dbReference type="InterPro" id="IPR033453">
    <property type="entry name" value="Glyco_hydro_30_TIM-barrel"/>
</dbReference>
<organism evidence="9 10">
    <name type="scientific">Globodera pallida</name>
    <name type="common">Potato cyst nematode worm</name>
    <name type="synonym">Heterodera pallida</name>
    <dbReference type="NCBI Taxonomy" id="36090"/>
    <lineage>
        <taxon>Eukaryota</taxon>
        <taxon>Metazoa</taxon>
        <taxon>Ecdysozoa</taxon>
        <taxon>Nematoda</taxon>
        <taxon>Chromadorea</taxon>
        <taxon>Rhabditida</taxon>
        <taxon>Tylenchina</taxon>
        <taxon>Tylenchomorpha</taxon>
        <taxon>Tylenchoidea</taxon>
        <taxon>Heteroderidae</taxon>
        <taxon>Heteroderinae</taxon>
        <taxon>Globodera</taxon>
    </lineage>
</organism>
<keyword evidence="5 6" id="KW-0378">Hydrolase</keyword>
<keyword evidence="6" id="KW-0443">Lipid metabolism</keyword>
<name>A0A183BU40_GLOPA</name>
<dbReference type="InterPro" id="IPR013780">
    <property type="entry name" value="Glyco_hydro_b"/>
</dbReference>
<keyword evidence="4" id="KW-0732">Signal</keyword>
<keyword evidence="6" id="KW-0326">Glycosidase</keyword>
<comment type="similarity">
    <text evidence="2 6">Belongs to the glycosyl hydrolase 30 family.</text>
</comment>
<dbReference type="GO" id="GO:0016020">
    <property type="term" value="C:membrane"/>
    <property type="evidence" value="ECO:0007669"/>
    <property type="project" value="GOC"/>
</dbReference>
<dbReference type="WBParaSite" id="GPLIN_000412600">
    <property type="protein sequence ID" value="GPLIN_000412600"/>
    <property type="gene ID" value="GPLIN_000412600"/>
</dbReference>
<dbReference type="Pfam" id="PF02055">
    <property type="entry name" value="Glyco_hydro_30"/>
    <property type="match status" value="2"/>
</dbReference>
<evidence type="ECO:0000313" key="9">
    <source>
        <dbReference type="Proteomes" id="UP000050741"/>
    </source>
</evidence>
<dbReference type="InterPro" id="IPR001139">
    <property type="entry name" value="Glyco_hydro_30"/>
</dbReference>
<accession>A0A183BU40</accession>
<keyword evidence="9" id="KW-1185">Reference proteome</keyword>
<dbReference type="Pfam" id="PF17189">
    <property type="entry name" value="Glyco_hydro_30C"/>
    <property type="match status" value="1"/>
</dbReference>
<reference evidence="10" key="2">
    <citation type="submission" date="2016-06" db="UniProtKB">
        <authorList>
            <consortium name="WormBaseParasite"/>
        </authorList>
    </citation>
    <scope>IDENTIFICATION</scope>
</reference>
<evidence type="ECO:0000256" key="1">
    <source>
        <dbReference type="ARBA" id="ARBA00001013"/>
    </source>
</evidence>
<dbReference type="SUPFAM" id="SSF51445">
    <property type="entry name" value="(Trans)glycosidases"/>
    <property type="match status" value="1"/>
</dbReference>
<dbReference type="GO" id="GO:0004348">
    <property type="term" value="F:glucosylceramidase activity"/>
    <property type="evidence" value="ECO:0007669"/>
    <property type="project" value="UniProtKB-EC"/>
</dbReference>
<dbReference type="InterPro" id="IPR033452">
    <property type="entry name" value="GH30_C"/>
</dbReference>
<evidence type="ECO:0000256" key="6">
    <source>
        <dbReference type="RuleBase" id="RU361188"/>
    </source>
</evidence>
<evidence type="ECO:0000256" key="2">
    <source>
        <dbReference type="ARBA" id="ARBA00005382"/>
    </source>
</evidence>
<evidence type="ECO:0000313" key="10">
    <source>
        <dbReference type="WBParaSite" id="GPLIN_000412600"/>
    </source>
</evidence>
<evidence type="ECO:0000256" key="4">
    <source>
        <dbReference type="ARBA" id="ARBA00022729"/>
    </source>
</evidence>
<dbReference type="PANTHER" id="PTHR11069">
    <property type="entry name" value="GLUCOSYLCERAMIDASE"/>
    <property type="match status" value="1"/>
</dbReference>
<evidence type="ECO:0000256" key="5">
    <source>
        <dbReference type="ARBA" id="ARBA00022801"/>
    </source>
</evidence>
<keyword evidence="6" id="KW-0746">Sphingolipid metabolism</keyword>